<evidence type="ECO:0000313" key="2">
    <source>
        <dbReference type="EMBL" id="SDE49394.1"/>
    </source>
</evidence>
<protein>
    <recommendedName>
        <fullName evidence="4">DUF3558 domain-containing protein</fullName>
    </recommendedName>
</protein>
<dbReference type="EMBL" id="FNAD01000024">
    <property type="protein sequence ID" value="SDE49394.1"/>
    <property type="molecule type" value="Genomic_DNA"/>
</dbReference>
<dbReference type="OrthoDB" id="3237545at2"/>
<dbReference type="RefSeq" id="WP_091040482.1">
    <property type="nucleotide sequence ID" value="NZ_FNAD01000024.1"/>
</dbReference>
<name>A0A1G7DCR5_9ACTN</name>
<feature type="chain" id="PRO_5039387701" description="DUF3558 domain-containing protein" evidence="1">
    <location>
        <begin position="26"/>
        <end position="185"/>
    </location>
</feature>
<evidence type="ECO:0000256" key="1">
    <source>
        <dbReference type="SAM" id="SignalP"/>
    </source>
</evidence>
<dbReference type="AlphaFoldDB" id="A0A1G7DCR5"/>
<reference evidence="3" key="1">
    <citation type="submission" date="2016-10" db="EMBL/GenBank/DDBJ databases">
        <authorList>
            <person name="Varghese N."/>
            <person name="Submissions S."/>
        </authorList>
    </citation>
    <scope>NUCLEOTIDE SEQUENCE [LARGE SCALE GENOMIC DNA]</scope>
    <source>
        <strain evidence="3">CGMCC 4.3516</strain>
    </source>
</reference>
<dbReference type="Proteomes" id="UP000198949">
    <property type="component" value="Unassembled WGS sequence"/>
</dbReference>
<accession>A0A1G7DCR5</accession>
<sequence>MVGGTVVVSLAVAMAATLLVLGQVADGPGGAVLADETCERFDLASYEDLFGTAPDPDETAADGYSGTGTGNLTCTWRHSGADGAGIAVDAWASAESADQFWLDEKSWWTSHAGSVTDFPDAGESGFHYVQGGEDEPQKRQIMFVLGRFTVSVFCWIDPAAQSTGDADAFLEDLAEQADAIVADAA</sequence>
<proteinExistence type="predicted"/>
<organism evidence="2 3">
    <name type="scientific">Glycomyces harbinensis</name>
    <dbReference type="NCBI Taxonomy" id="58114"/>
    <lineage>
        <taxon>Bacteria</taxon>
        <taxon>Bacillati</taxon>
        <taxon>Actinomycetota</taxon>
        <taxon>Actinomycetes</taxon>
        <taxon>Glycomycetales</taxon>
        <taxon>Glycomycetaceae</taxon>
        <taxon>Glycomyces</taxon>
    </lineage>
</organism>
<evidence type="ECO:0000313" key="3">
    <source>
        <dbReference type="Proteomes" id="UP000198949"/>
    </source>
</evidence>
<gene>
    <name evidence="2" type="ORF">SAMN05216270_12431</name>
</gene>
<keyword evidence="3" id="KW-1185">Reference proteome</keyword>
<feature type="signal peptide" evidence="1">
    <location>
        <begin position="1"/>
        <end position="25"/>
    </location>
</feature>
<keyword evidence="1" id="KW-0732">Signal</keyword>
<evidence type="ECO:0008006" key="4">
    <source>
        <dbReference type="Google" id="ProtNLM"/>
    </source>
</evidence>